<organism evidence="3 4">
    <name type="scientific">Nonomuraea polychroma</name>
    <dbReference type="NCBI Taxonomy" id="46176"/>
    <lineage>
        <taxon>Bacteria</taxon>
        <taxon>Bacillati</taxon>
        <taxon>Actinomycetota</taxon>
        <taxon>Actinomycetes</taxon>
        <taxon>Streptosporangiales</taxon>
        <taxon>Streptosporangiaceae</taxon>
        <taxon>Nonomuraea</taxon>
    </lineage>
</organism>
<dbReference type="FunFam" id="3.20.20.100:FF:000004">
    <property type="entry name" value="Oxidoreductase, aldo/keto reductase"/>
    <property type="match status" value="1"/>
</dbReference>
<sequence length="353" mass="38300">MEYRQLGASGLKVPALSFGAGTFGGRGELFGAWGTTDVAEARRLVDIALDAGVTMFDTADVYSDGASEEVLGQAIKGRRDRVLISTKAGLPTGDGPHDAGTSRPRLIQAVDGALRRLGADHIDVFQLHAFDAATPMEEVLSTLGDLVRAGKLRYVGVSNFSGWQLMKSLAIAERHGYPRYVAHQVYYSLVGRDYEWELMPLALDQGVGALVWSPLGWGRLTGRIRRGRPLPEGSRLHRTAAYGPPVDDERLYAVVDVLDEISGETGRTVAQIALNWLLQRPTVASVIIGARNEEQLRENLGAAGWSLTRDQVARLDAAGATTAAYPYYPYRSQEGFARLNPPIESRIPVDSAP</sequence>
<dbReference type="InterPro" id="IPR020471">
    <property type="entry name" value="AKR"/>
</dbReference>
<name>A0A438M412_9ACTN</name>
<evidence type="ECO:0000256" key="1">
    <source>
        <dbReference type="ARBA" id="ARBA00023002"/>
    </source>
</evidence>
<dbReference type="Gene3D" id="3.20.20.100">
    <property type="entry name" value="NADP-dependent oxidoreductase domain"/>
    <property type="match status" value="1"/>
</dbReference>
<dbReference type="Pfam" id="PF00248">
    <property type="entry name" value="Aldo_ket_red"/>
    <property type="match status" value="1"/>
</dbReference>
<gene>
    <name evidence="3" type="ORF">EDD27_2722</name>
</gene>
<dbReference type="InterPro" id="IPR036812">
    <property type="entry name" value="NAD(P)_OxRdtase_dom_sf"/>
</dbReference>
<dbReference type="EMBL" id="SAUN01000001">
    <property type="protein sequence ID" value="RVX40317.1"/>
    <property type="molecule type" value="Genomic_DNA"/>
</dbReference>
<dbReference type="GO" id="GO:0005829">
    <property type="term" value="C:cytosol"/>
    <property type="evidence" value="ECO:0007669"/>
    <property type="project" value="UniProtKB-ARBA"/>
</dbReference>
<dbReference type="PANTHER" id="PTHR43364:SF18">
    <property type="entry name" value="OXIDOREDUCTASE"/>
    <property type="match status" value="1"/>
</dbReference>
<keyword evidence="4" id="KW-1185">Reference proteome</keyword>
<keyword evidence="1" id="KW-0560">Oxidoreductase</keyword>
<dbReference type="InterPro" id="IPR050523">
    <property type="entry name" value="AKR_Detox_Biosynth"/>
</dbReference>
<feature type="domain" description="NADP-dependent oxidoreductase" evidence="2">
    <location>
        <begin position="16"/>
        <end position="318"/>
    </location>
</feature>
<accession>A0A438M412</accession>
<reference evidence="3 4" key="1">
    <citation type="submission" date="2019-01" db="EMBL/GenBank/DDBJ databases">
        <title>Sequencing the genomes of 1000 actinobacteria strains.</title>
        <authorList>
            <person name="Klenk H.-P."/>
        </authorList>
    </citation>
    <scope>NUCLEOTIDE SEQUENCE [LARGE SCALE GENOMIC DNA]</scope>
    <source>
        <strain evidence="3 4">DSM 43925</strain>
    </source>
</reference>
<dbReference type="OrthoDB" id="3500708at2"/>
<protein>
    <submittedName>
        <fullName evidence="3">Aryl-alcohol dehydrogenase-like predicted oxidoreductase</fullName>
    </submittedName>
</protein>
<proteinExistence type="predicted"/>
<comment type="caution">
    <text evidence="3">The sequence shown here is derived from an EMBL/GenBank/DDBJ whole genome shotgun (WGS) entry which is preliminary data.</text>
</comment>
<dbReference type="SUPFAM" id="SSF51430">
    <property type="entry name" value="NAD(P)-linked oxidoreductase"/>
    <property type="match status" value="1"/>
</dbReference>
<dbReference type="GO" id="GO:0016491">
    <property type="term" value="F:oxidoreductase activity"/>
    <property type="evidence" value="ECO:0007669"/>
    <property type="project" value="UniProtKB-KW"/>
</dbReference>
<dbReference type="InterPro" id="IPR023210">
    <property type="entry name" value="NADP_OxRdtase_dom"/>
</dbReference>
<dbReference type="Proteomes" id="UP000284824">
    <property type="component" value="Unassembled WGS sequence"/>
</dbReference>
<dbReference type="PANTHER" id="PTHR43364">
    <property type="entry name" value="NADH-SPECIFIC METHYLGLYOXAL REDUCTASE-RELATED"/>
    <property type="match status" value="1"/>
</dbReference>
<evidence type="ECO:0000313" key="3">
    <source>
        <dbReference type="EMBL" id="RVX40317.1"/>
    </source>
</evidence>
<dbReference type="AlphaFoldDB" id="A0A438M412"/>
<evidence type="ECO:0000313" key="4">
    <source>
        <dbReference type="Proteomes" id="UP000284824"/>
    </source>
</evidence>
<dbReference type="PRINTS" id="PR00069">
    <property type="entry name" value="ALDKETRDTASE"/>
</dbReference>
<evidence type="ECO:0000259" key="2">
    <source>
        <dbReference type="Pfam" id="PF00248"/>
    </source>
</evidence>
<dbReference type="CDD" id="cd19091">
    <property type="entry name" value="AKR_PsAKR"/>
    <property type="match status" value="1"/>
</dbReference>
<dbReference type="RefSeq" id="WP_127932720.1">
    <property type="nucleotide sequence ID" value="NZ_SAUN01000001.1"/>
</dbReference>